<evidence type="ECO:0000256" key="3">
    <source>
        <dbReference type="ARBA" id="ARBA00022448"/>
    </source>
</evidence>
<comment type="caution">
    <text evidence="9">The sequence shown here is derived from an EMBL/GenBank/DDBJ whole genome shotgun (WGS) entry which is preliminary data.</text>
</comment>
<keyword evidence="6 8" id="KW-1133">Transmembrane helix</keyword>
<evidence type="ECO:0000256" key="6">
    <source>
        <dbReference type="ARBA" id="ARBA00022989"/>
    </source>
</evidence>
<evidence type="ECO:0000256" key="1">
    <source>
        <dbReference type="ARBA" id="ARBA00004651"/>
    </source>
</evidence>
<reference evidence="9 10" key="1">
    <citation type="submission" date="2024-03" db="EMBL/GenBank/DDBJ databases">
        <title>Human intestinal bacterial collection.</title>
        <authorList>
            <person name="Pauvert C."/>
            <person name="Hitch T.C.A."/>
            <person name="Clavel T."/>
        </authorList>
    </citation>
    <scope>NUCLEOTIDE SEQUENCE [LARGE SCALE GENOMIC DNA]</scope>
    <source>
        <strain evidence="9 10">CLA-AA-H192</strain>
    </source>
</reference>
<organism evidence="9 10">
    <name type="scientific">Faecousia intestinalis</name>
    <dbReference type="NCBI Taxonomy" id="3133167"/>
    <lineage>
        <taxon>Bacteria</taxon>
        <taxon>Bacillati</taxon>
        <taxon>Bacillota</taxon>
        <taxon>Clostridia</taxon>
        <taxon>Eubacteriales</taxon>
        <taxon>Oscillospiraceae</taxon>
        <taxon>Faecousia</taxon>
    </lineage>
</organism>
<dbReference type="Gene3D" id="1.10.1760.20">
    <property type="match status" value="1"/>
</dbReference>
<dbReference type="PANTHER" id="PTHR38438">
    <property type="entry name" value="RIBOFLAVIN TRANSPORTER RIBU"/>
    <property type="match status" value="1"/>
</dbReference>
<dbReference type="Pfam" id="PF12822">
    <property type="entry name" value="ECF_trnsprt"/>
    <property type="match status" value="1"/>
</dbReference>
<dbReference type="InterPro" id="IPR024529">
    <property type="entry name" value="ECF_trnsprt_substrate-spec"/>
</dbReference>
<dbReference type="RefSeq" id="WP_349136820.1">
    <property type="nucleotide sequence ID" value="NZ_JBBMFF010000260.1"/>
</dbReference>
<protein>
    <submittedName>
        <fullName evidence="9">ECF transporter S component</fullName>
    </submittedName>
</protein>
<dbReference type="InterPro" id="IPR025720">
    <property type="entry name" value="RibU"/>
</dbReference>
<evidence type="ECO:0000256" key="4">
    <source>
        <dbReference type="ARBA" id="ARBA00022475"/>
    </source>
</evidence>
<feature type="transmembrane region" description="Helical" evidence="8">
    <location>
        <begin position="12"/>
        <end position="34"/>
    </location>
</feature>
<keyword evidence="5 8" id="KW-0812">Transmembrane</keyword>
<feature type="transmembrane region" description="Helical" evidence="8">
    <location>
        <begin position="41"/>
        <end position="62"/>
    </location>
</feature>
<dbReference type="PANTHER" id="PTHR38438:SF1">
    <property type="entry name" value="RIBOFLAVIN TRANSPORTER RIBU"/>
    <property type="match status" value="1"/>
</dbReference>
<keyword evidence="10" id="KW-1185">Reference proteome</keyword>
<feature type="transmembrane region" description="Helical" evidence="8">
    <location>
        <begin position="194"/>
        <end position="214"/>
    </location>
</feature>
<feature type="transmembrane region" description="Helical" evidence="8">
    <location>
        <begin position="74"/>
        <end position="96"/>
    </location>
</feature>
<keyword evidence="7 8" id="KW-0472">Membrane</keyword>
<evidence type="ECO:0000256" key="7">
    <source>
        <dbReference type="ARBA" id="ARBA00023136"/>
    </source>
</evidence>
<evidence type="ECO:0000256" key="8">
    <source>
        <dbReference type="SAM" id="Phobius"/>
    </source>
</evidence>
<feature type="transmembrane region" description="Helical" evidence="8">
    <location>
        <begin position="103"/>
        <end position="126"/>
    </location>
</feature>
<evidence type="ECO:0000256" key="5">
    <source>
        <dbReference type="ARBA" id="ARBA00022692"/>
    </source>
</evidence>
<comment type="similarity">
    <text evidence="2">Belongs to the prokaryotic riboflavin transporter (P-RFT) (TC 2.A.87) family.</text>
</comment>
<evidence type="ECO:0000313" key="10">
    <source>
        <dbReference type="Proteomes" id="UP001491552"/>
    </source>
</evidence>
<accession>A0ABV1G9T0</accession>
<dbReference type="EMBL" id="JBBMFF010000260">
    <property type="protein sequence ID" value="MEQ2512117.1"/>
    <property type="molecule type" value="Genomic_DNA"/>
</dbReference>
<sequence>MKHEKMKKLTVLAMLSAIAYVAVALLRFPVVLFLSYEPKDVVIAIGGFLYGPLAALGISLVVSFIEMLTISSTGWIGFVMNFLSSAAFAGTAALLYRKKRTQGSAIAGLFGGALLMTVLMLLWNYIITPLYMHTARADVAAMLVPVFLPFNLLKGCLNATITVLLYKPVVQGLRHAHLLPPSKTPGRMPVKRRLAVWLGALAVLAVCIVLILILHGTI</sequence>
<evidence type="ECO:0000256" key="2">
    <source>
        <dbReference type="ARBA" id="ARBA00005540"/>
    </source>
</evidence>
<name>A0ABV1G9T0_9FIRM</name>
<keyword evidence="3" id="KW-0813">Transport</keyword>
<gene>
    <name evidence="9" type="ORF">WMO66_12835</name>
</gene>
<evidence type="ECO:0000313" key="9">
    <source>
        <dbReference type="EMBL" id="MEQ2512117.1"/>
    </source>
</evidence>
<proteinExistence type="inferred from homology"/>
<dbReference type="Proteomes" id="UP001491552">
    <property type="component" value="Unassembled WGS sequence"/>
</dbReference>
<keyword evidence="4" id="KW-1003">Cell membrane</keyword>
<comment type="subcellular location">
    <subcellularLocation>
        <location evidence="1">Cell membrane</location>
        <topology evidence="1">Multi-pass membrane protein</topology>
    </subcellularLocation>
</comment>